<feature type="transmembrane region" description="Helical" evidence="1">
    <location>
        <begin position="7"/>
        <end position="29"/>
    </location>
</feature>
<keyword evidence="1" id="KW-0472">Membrane</keyword>
<evidence type="ECO:0000313" key="4">
    <source>
        <dbReference type="Proteomes" id="UP000037267"/>
    </source>
</evidence>
<reference evidence="4" key="1">
    <citation type="submission" date="2015-07" db="EMBL/GenBank/DDBJ databases">
        <title>Draft genome sequence of the purine-degrading Gottschalkia purinilyticum DSM 1384 (formerly Clostridium purinilyticum).</title>
        <authorList>
            <person name="Poehlein A."/>
            <person name="Schiel-Bengelsdorf B."/>
            <person name="Bengelsdorf F.R."/>
            <person name="Daniel R."/>
            <person name="Duerre P."/>
        </authorList>
    </citation>
    <scope>NUCLEOTIDE SEQUENCE [LARGE SCALE GENOMIC DNA]</scope>
    <source>
        <strain evidence="4">DSM 1384</strain>
    </source>
</reference>
<accession>A0A0L0WEB4</accession>
<name>A0A0L0WEB4_GOTPU</name>
<dbReference type="InterPro" id="IPR052549">
    <property type="entry name" value="SpmB"/>
</dbReference>
<dbReference type="InterPro" id="IPR011642">
    <property type="entry name" value="Gate_dom"/>
</dbReference>
<dbReference type="PANTHER" id="PTHR35793:SF2">
    <property type="entry name" value="INNER MEMBRANE PROTEIN YJIG"/>
    <property type="match status" value="1"/>
</dbReference>
<keyword evidence="4" id="KW-1185">Reference proteome</keyword>
<keyword evidence="1" id="KW-0812">Transmembrane</keyword>
<organism evidence="3 4">
    <name type="scientific">Gottschalkia purinilytica</name>
    <name type="common">Clostridium purinilyticum</name>
    <dbReference type="NCBI Taxonomy" id="1503"/>
    <lineage>
        <taxon>Bacteria</taxon>
        <taxon>Bacillati</taxon>
        <taxon>Bacillota</taxon>
        <taxon>Tissierellia</taxon>
        <taxon>Tissierellales</taxon>
        <taxon>Gottschalkiaceae</taxon>
        <taxon>Gottschalkia</taxon>
    </lineage>
</organism>
<dbReference type="AlphaFoldDB" id="A0A0L0WEB4"/>
<protein>
    <submittedName>
        <fullName evidence="3">Spore maturation protein B</fullName>
    </submittedName>
</protein>
<feature type="domain" description="Nucleoside transporter/FeoB GTPase Gate" evidence="2">
    <location>
        <begin position="49"/>
        <end position="150"/>
    </location>
</feature>
<dbReference type="GO" id="GO:0005886">
    <property type="term" value="C:plasma membrane"/>
    <property type="evidence" value="ECO:0007669"/>
    <property type="project" value="TreeGrafter"/>
</dbReference>
<feature type="transmembrane region" description="Helical" evidence="1">
    <location>
        <begin position="159"/>
        <end position="179"/>
    </location>
</feature>
<evidence type="ECO:0000259" key="2">
    <source>
        <dbReference type="Pfam" id="PF07670"/>
    </source>
</evidence>
<feature type="transmembrane region" description="Helical" evidence="1">
    <location>
        <begin position="126"/>
        <end position="147"/>
    </location>
</feature>
<gene>
    <name evidence="3" type="primary">spmB</name>
    <name evidence="3" type="ORF">CLPU_2c02700</name>
</gene>
<feature type="transmembrane region" description="Helical" evidence="1">
    <location>
        <begin position="49"/>
        <end position="66"/>
    </location>
</feature>
<dbReference type="EMBL" id="LGSS01000002">
    <property type="protein sequence ID" value="KNF09818.1"/>
    <property type="molecule type" value="Genomic_DNA"/>
</dbReference>
<sequence>MINISGIINIISISIIPFIMTIILIHGYIKRVDLYECFVDGAKEGLKSAIKIMPYLIAIFLAIGVFRKSGAMDILVKVLSPIGKIVGIPKETIPLFVIRPISGSASLAMVQDIINNYGPDSFIGRVASTMMGSAETIFYTMAVYFGAVGVKDSRHTLPAALISHLAGAVASVIICRLIFL</sequence>
<dbReference type="Proteomes" id="UP000037267">
    <property type="component" value="Unassembled WGS sequence"/>
</dbReference>
<dbReference type="Pfam" id="PF07670">
    <property type="entry name" value="Gate"/>
    <property type="match status" value="1"/>
</dbReference>
<evidence type="ECO:0000256" key="1">
    <source>
        <dbReference type="SAM" id="Phobius"/>
    </source>
</evidence>
<comment type="caution">
    <text evidence="3">The sequence shown here is derived from an EMBL/GenBank/DDBJ whole genome shotgun (WGS) entry which is preliminary data.</text>
</comment>
<dbReference type="STRING" id="1503.CLPU_2c02700"/>
<dbReference type="RefSeq" id="WP_235436093.1">
    <property type="nucleotide sequence ID" value="NZ_LGSS01000002.1"/>
</dbReference>
<evidence type="ECO:0000313" key="3">
    <source>
        <dbReference type="EMBL" id="KNF09818.1"/>
    </source>
</evidence>
<keyword evidence="1" id="KW-1133">Transmembrane helix</keyword>
<proteinExistence type="predicted"/>
<dbReference type="PATRIC" id="fig|1503.3.peg.1769"/>
<dbReference type="PANTHER" id="PTHR35793">
    <property type="entry name" value="INNER MEMBRANE PROTEIN YJIG"/>
    <property type="match status" value="1"/>
</dbReference>